<dbReference type="InterPro" id="IPR036770">
    <property type="entry name" value="Ankyrin_rpt-contain_sf"/>
</dbReference>
<feature type="coiled-coil region" evidence="4">
    <location>
        <begin position="512"/>
        <end position="544"/>
    </location>
</feature>
<accession>A0A0V0QMV8</accession>
<feature type="repeat" description="ANK" evidence="3">
    <location>
        <begin position="936"/>
        <end position="968"/>
    </location>
</feature>
<gene>
    <name evidence="6" type="ORF">PPERSA_04117</name>
</gene>
<dbReference type="EMBL" id="LDAU01000129">
    <property type="protein sequence ID" value="KRX03565.1"/>
    <property type="molecule type" value="Genomic_DNA"/>
</dbReference>
<organism evidence="6 7">
    <name type="scientific">Pseudocohnilembus persalinus</name>
    <name type="common">Ciliate</name>
    <dbReference type="NCBI Taxonomy" id="266149"/>
    <lineage>
        <taxon>Eukaryota</taxon>
        <taxon>Sar</taxon>
        <taxon>Alveolata</taxon>
        <taxon>Ciliophora</taxon>
        <taxon>Intramacronucleata</taxon>
        <taxon>Oligohymenophorea</taxon>
        <taxon>Scuticociliatia</taxon>
        <taxon>Philasterida</taxon>
        <taxon>Pseudocohnilembidae</taxon>
        <taxon>Pseudocohnilembus</taxon>
    </lineage>
</organism>
<evidence type="ECO:0000313" key="7">
    <source>
        <dbReference type="Proteomes" id="UP000054937"/>
    </source>
</evidence>
<evidence type="ECO:0000256" key="3">
    <source>
        <dbReference type="PROSITE-ProRule" id="PRU00023"/>
    </source>
</evidence>
<dbReference type="PANTHER" id="PTHR24171:SF8">
    <property type="entry name" value="BRCA1-ASSOCIATED RING DOMAIN PROTEIN 1"/>
    <property type="match status" value="1"/>
</dbReference>
<dbReference type="Gene3D" id="1.25.40.20">
    <property type="entry name" value="Ankyrin repeat-containing domain"/>
    <property type="match status" value="1"/>
</dbReference>
<feature type="repeat" description="ANK" evidence="3">
    <location>
        <begin position="969"/>
        <end position="1001"/>
    </location>
</feature>
<dbReference type="SUPFAM" id="SSF48403">
    <property type="entry name" value="Ankyrin repeat"/>
    <property type="match status" value="1"/>
</dbReference>
<keyword evidence="4" id="KW-0175">Coiled coil</keyword>
<reference evidence="6 7" key="1">
    <citation type="journal article" date="2015" name="Sci. Rep.">
        <title>Genome of the facultative scuticociliatosis pathogen Pseudocohnilembus persalinus provides insight into its virulence through horizontal gene transfer.</title>
        <authorList>
            <person name="Xiong J."/>
            <person name="Wang G."/>
            <person name="Cheng J."/>
            <person name="Tian M."/>
            <person name="Pan X."/>
            <person name="Warren A."/>
            <person name="Jiang C."/>
            <person name="Yuan D."/>
            <person name="Miao W."/>
        </authorList>
    </citation>
    <scope>NUCLEOTIDE SEQUENCE [LARGE SCALE GENOMIC DNA]</scope>
    <source>
        <strain evidence="6">36N120E</strain>
    </source>
</reference>
<dbReference type="SMART" id="SM00248">
    <property type="entry name" value="ANK"/>
    <property type="match status" value="2"/>
</dbReference>
<evidence type="ECO:0000313" key="6">
    <source>
        <dbReference type="EMBL" id="KRX03565.1"/>
    </source>
</evidence>
<dbReference type="InterPro" id="IPR002110">
    <property type="entry name" value="Ankyrin_rpt"/>
</dbReference>
<dbReference type="InParanoid" id="A0A0V0QMV8"/>
<keyword evidence="7" id="KW-1185">Reference proteome</keyword>
<comment type="caution">
    <text evidence="6">The sequence shown here is derived from an EMBL/GenBank/DDBJ whole genome shotgun (WGS) entry which is preliminary data.</text>
</comment>
<dbReference type="Proteomes" id="UP000054937">
    <property type="component" value="Unassembled WGS sequence"/>
</dbReference>
<dbReference type="PROSITE" id="PS50088">
    <property type="entry name" value="ANK_REPEAT"/>
    <property type="match status" value="2"/>
</dbReference>
<evidence type="ECO:0000256" key="5">
    <source>
        <dbReference type="SAM" id="MobiDB-lite"/>
    </source>
</evidence>
<dbReference type="PROSITE" id="PS50096">
    <property type="entry name" value="IQ"/>
    <property type="match status" value="1"/>
</dbReference>
<dbReference type="OrthoDB" id="295802at2759"/>
<protein>
    <submittedName>
        <fullName evidence="6">Ankyrin repeat-containing domain</fullName>
    </submittedName>
</protein>
<evidence type="ECO:0000256" key="1">
    <source>
        <dbReference type="ARBA" id="ARBA00022737"/>
    </source>
</evidence>
<evidence type="ECO:0000256" key="4">
    <source>
        <dbReference type="SAM" id="Coils"/>
    </source>
</evidence>
<dbReference type="Pfam" id="PF12796">
    <property type="entry name" value="Ank_2"/>
    <property type="match status" value="1"/>
</dbReference>
<dbReference type="PANTHER" id="PTHR24171">
    <property type="entry name" value="ANKYRIN REPEAT DOMAIN-CONTAINING PROTEIN 39-RELATED"/>
    <property type="match status" value="1"/>
</dbReference>
<keyword evidence="1" id="KW-0677">Repeat</keyword>
<dbReference type="OMA" id="TRHIFEN"/>
<evidence type="ECO:0000256" key="2">
    <source>
        <dbReference type="ARBA" id="ARBA00023043"/>
    </source>
</evidence>
<keyword evidence="2 3" id="KW-0040">ANK repeat</keyword>
<feature type="compositionally biased region" description="Polar residues" evidence="5">
    <location>
        <begin position="740"/>
        <end position="750"/>
    </location>
</feature>
<feature type="region of interest" description="Disordered" evidence="5">
    <location>
        <begin position="739"/>
        <end position="783"/>
    </location>
</feature>
<name>A0A0V0QMV8_PSEPJ</name>
<dbReference type="AlphaFoldDB" id="A0A0V0QMV8"/>
<dbReference type="GO" id="GO:0004842">
    <property type="term" value="F:ubiquitin-protein transferase activity"/>
    <property type="evidence" value="ECO:0007669"/>
    <property type="project" value="TreeGrafter"/>
</dbReference>
<proteinExistence type="predicted"/>
<dbReference type="PROSITE" id="PS50297">
    <property type="entry name" value="ANK_REP_REGION"/>
    <property type="match status" value="2"/>
</dbReference>
<sequence length="1093" mass="129819">MKNQQPKTSELRNYKSVQTFEKLHKIKSNEPEIYLGNYTEIEKKLEQFCEKAQYEMFPEDVVMKQHKSKQALSKKQEQLNKDVGENFNNLIDIEMKNQLKKTLISEGKEVNPLVDMFGNALIATVFQSLLIKTIENLYSVKLKVGSDLPISSNVLKAFEISIQMINQYQTKEEKQNYILQCMESKIDQLLKDQNKDIKAHQRASEEYLLEFGQRRELQNEDNYFPWLKINTKYNALKKRLRDQIIEKINEYNNMNIINKTLNNEEMLKSTKKMSDTKKLHTDIEGVNYTTTKDIFLNMHQYGDPKTKQFLSRLGLDKKKQQQEENNKKKQLEQNLLDDQILNDYLGEGKNTLLEKYRDGYKLTEEELKFMANTSELLNKCLDKQYVQQASDAIEPSIVDNQNRKQYIKEKLDEHHKKFSELEQRQQRERMVQINTQIQKRYHKMLETLVKKLERDGQFDQQPPKDVKGAQTLHKFLQGEIDEYQLIRTIKKLAYQQEQQKKMNVDGQKQTQKQMDEEELDQLQKKYHKEKIEKEKEKKEKLNQLAKPNRDFAKGQTKEIKRHYYHPNSKIFINPLKEDEFGDNEQISDFRKQQIENKLQQHKKEQELFKLHLKSDRKLRQPYRFFQHNTGGPLKPDRPEPFFNPMEIDKPMVVTQSEIQKIIKIQKNFRAHYLKKKFKQQREKNQENLREEPDIKISIENGDAKIQNLRITTKKEEKELEKQREQEKQKNRELYQKKLEIQTNTNLQQQKMKNHADQSYEANTPNNNNHKNQNHNEQEFSRSHSIQRFSVFKRPSKRINFGSIIQNNSQIMCSQKNNNHQTSQLELTNIQNLYKYDSVKTLKRPISSKLFGTRASSIQFSRYAGGPQKMQYSTVVQDSKQNVQQSIQQQKSKESEVYQMSIKRTKLFEAALKNRFWMIDVSNFVYNEQDLNSKDREGNTVLHYVTKFGNIEFMEWVLNRGADPNIPNKNLNTSMHIAFKTQKYDVIRLLLNYGGDLNSLNEKMQTPLAFGKDRIIRLLHLQNGTKSVKNEDLIFDNNQYIQTVKNSDDISTDVEMSQQINQSNCQDKMNFSNVQNVKHNYSKKQSISKINFDI</sequence>
<dbReference type="GO" id="GO:0085020">
    <property type="term" value="P:protein K6-linked ubiquitination"/>
    <property type="evidence" value="ECO:0007669"/>
    <property type="project" value="TreeGrafter"/>
</dbReference>